<proteinExistence type="predicted"/>
<gene>
    <name evidence="1" type="ORF">PAXRUDRAFT_172746</name>
</gene>
<organism evidence="1 2">
    <name type="scientific">Paxillus rubicundulus Ve08.2h10</name>
    <dbReference type="NCBI Taxonomy" id="930991"/>
    <lineage>
        <taxon>Eukaryota</taxon>
        <taxon>Fungi</taxon>
        <taxon>Dikarya</taxon>
        <taxon>Basidiomycota</taxon>
        <taxon>Agaricomycotina</taxon>
        <taxon>Agaricomycetes</taxon>
        <taxon>Agaricomycetidae</taxon>
        <taxon>Boletales</taxon>
        <taxon>Paxilineae</taxon>
        <taxon>Paxillaceae</taxon>
        <taxon>Paxillus</taxon>
    </lineage>
</organism>
<dbReference type="EMBL" id="KN828081">
    <property type="protein sequence ID" value="KIK75484.1"/>
    <property type="molecule type" value="Genomic_DNA"/>
</dbReference>
<dbReference type="AlphaFoldDB" id="A0A0D0D5Z6"/>
<dbReference type="Proteomes" id="UP000054538">
    <property type="component" value="Unassembled WGS sequence"/>
</dbReference>
<keyword evidence="2" id="KW-1185">Reference proteome</keyword>
<evidence type="ECO:0000313" key="1">
    <source>
        <dbReference type="EMBL" id="KIK75484.1"/>
    </source>
</evidence>
<reference evidence="1 2" key="1">
    <citation type="submission" date="2014-04" db="EMBL/GenBank/DDBJ databases">
        <authorList>
            <consortium name="DOE Joint Genome Institute"/>
            <person name="Kuo A."/>
            <person name="Kohler A."/>
            <person name="Jargeat P."/>
            <person name="Nagy L.G."/>
            <person name="Floudas D."/>
            <person name="Copeland A."/>
            <person name="Barry K.W."/>
            <person name="Cichocki N."/>
            <person name="Veneault-Fourrey C."/>
            <person name="LaButti K."/>
            <person name="Lindquist E.A."/>
            <person name="Lipzen A."/>
            <person name="Lundell T."/>
            <person name="Morin E."/>
            <person name="Murat C."/>
            <person name="Sun H."/>
            <person name="Tunlid A."/>
            <person name="Henrissat B."/>
            <person name="Grigoriev I.V."/>
            <person name="Hibbett D.S."/>
            <person name="Martin F."/>
            <person name="Nordberg H.P."/>
            <person name="Cantor M.N."/>
            <person name="Hua S.X."/>
        </authorList>
    </citation>
    <scope>NUCLEOTIDE SEQUENCE [LARGE SCALE GENOMIC DNA]</scope>
    <source>
        <strain evidence="1 2">Ve08.2h10</strain>
    </source>
</reference>
<protein>
    <submittedName>
        <fullName evidence="1">Uncharacterized protein</fullName>
    </submittedName>
</protein>
<evidence type="ECO:0000313" key="2">
    <source>
        <dbReference type="Proteomes" id="UP000054538"/>
    </source>
</evidence>
<name>A0A0D0D5Z6_9AGAM</name>
<dbReference type="HOGENOM" id="CLU_087360_1_0_1"/>
<reference evidence="2" key="2">
    <citation type="submission" date="2015-01" db="EMBL/GenBank/DDBJ databases">
        <title>Evolutionary Origins and Diversification of the Mycorrhizal Mutualists.</title>
        <authorList>
            <consortium name="DOE Joint Genome Institute"/>
            <consortium name="Mycorrhizal Genomics Consortium"/>
            <person name="Kohler A."/>
            <person name="Kuo A."/>
            <person name="Nagy L.G."/>
            <person name="Floudas D."/>
            <person name="Copeland A."/>
            <person name="Barry K.W."/>
            <person name="Cichocki N."/>
            <person name="Veneault-Fourrey C."/>
            <person name="LaButti K."/>
            <person name="Lindquist E.A."/>
            <person name="Lipzen A."/>
            <person name="Lundell T."/>
            <person name="Morin E."/>
            <person name="Murat C."/>
            <person name="Riley R."/>
            <person name="Ohm R."/>
            <person name="Sun H."/>
            <person name="Tunlid A."/>
            <person name="Henrissat B."/>
            <person name="Grigoriev I.V."/>
            <person name="Hibbett D.S."/>
            <person name="Martin F."/>
        </authorList>
    </citation>
    <scope>NUCLEOTIDE SEQUENCE [LARGE SCALE GENOMIC DNA]</scope>
    <source>
        <strain evidence="2">Ve08.2h10</strain>
    </source>
</reference>
<accession>A0A0D0D5Z6</accession>
<sequence>MAAQSLDVQQQVYAGYWRVRSAITKLILDIECAAFNRKLLDDELVSQGKGFIWSRLTQHCRSPALDAVFNKGRTNLNFPMHLLSIIRLKPAADNGTLQGIDATGILPDDPQAKQSKVYIKGYTVANNTITGNLPIGDNQWWEPFHQCYVAAMMENTDQEQMAKEKEAQKAAATLQAATDEILQQKMVRAEEE</sequence>
<dbReference type="InParanoid" id="A0A0D0D5Z6"/>